<dbReference type="Gene3D" id="3.50.30.50">
    <property type="entry name" value="Putative cyclase"/>
    <property type="match status" value="1"/>
</dbReference>
<keyword evidence="2" id="KW-1185">Reference proteome</keyword>
<protein>
    <recommendedName>
        <fullName evidence="3">Cyclase family protein</fullName>
    </recommendedName>
</protein>
<organism evidence="1 2">
    <name type="scientific">Ruminococcus bicirculans</name>
    <name type="common">ex Wegman et al. 2014</name>
    <dbReference type="NCBI Taxonomy" id="1160721"/>
    <lineage>
        <taxon>Bacteria</taxon>
        <taxon>Bacillati</taxon>
        <taxon>Bacillota</taxon>
        <taxon>Clostridia</taxon>
        <taxon>Eubacteriales</taxon>
        <taxon>Oscillospiraceae</taxon>
        <taxon>Ruminococcus</taxon>
    </lineage>
</organism>
<evidence type="ECO:0000313" key="1">
    <source>
        <dbReference type="EMBL" id="CCO05236.1"/>
    </source>
</evidence>
<evidence type="ECO:0000313" key="2">
    <source>
        <dbReference type="Proteomes" id="UP000027600"/>
    </source>
</evidence>
<reference evidence="1 2" key="1">
    <citation type="journal article" date="2014" name="Int. J. Syst. Evol. Microbiol.">
        <title>Complete genome of a new Firmicutes species belonging to the dominant human colonic microbiota ('Ruminococcus bicirculans') reveals two chromosomes and a selective capacity to utilize plant glucans.</title>
        <authorList>
            <consortium name="NISC Comparative Sequencing Program"/>
            <person name="Wegmann U."/>
            <person name="Louis P."/>
            <person name="Goesmann A."/>
            <person name="Henrissat B."/>
            <person name="Duncan S.H."/>
            <person name="Flint H.J."/>
        </authorList>
    </citation>
    <scope>NUCLEOTIDE SEQUENCE [LARGE SCALE GENOMIC DNA]</scope>
    <source>
        <strain evidence="1 2">80/3</strain>
    </source>
</reference>
<proteinExistence type="predicted"/>
<accession>A0ABP1WMK7</accession>
<dbReference type="Pfam" id="PF04199">
    <property type="entry name" value="Cyclase"/>
    <property type="match status" value="1"/>
</dbReference>
<dbReference type="Proteomes" id="UP000027600">
    <property type="component" value="Chromosome I"/>
</dbReference>
<dbReference type="InterPro" id="IPR007325">
    <property type="entry name" value="KFase/CYL"/>
</dbReference>
<dbReference type="EMBL" id="HF545616">
    <property type="protein sequence ID" value="CCO05236.1"/>
    <property type="molecule type" value="Genomic_DNA"/>
</dbReference>
<gene>
    <name evidence="1" type="ORF">RBI_I01534</name>
</gene>
<sequence length="92" mass="10062">MEKGDLYNLTAFSMCAHNGTHIDAPFHFIKDGKTVDSVSLDTFIGMAYVAEYNGIVSADDATEILEKAKKTEFRSGKENSYQGRCRGLCGSS</sequence>
<evidence type="ECO:0008006" key="3">
    <source>
        <dbReference type="Google" id="ProtNLM"/>
    </source>
</evidence>
<dbReference type="RefSeq" id="WP_242843632.1">
    <property type="nucleotide sequence ID" value="NZ_HF545616.1"/>
</dbReference>
<dbReference type="SUPFAM" id="SSF102198">
    <property type="entry name" value="Putative cyclase"/>
    <property type="match status" value="1"/>
</dbReference>
<dbReference type="InterPro" id="IPR037175">
    <property type="entry name" value="KFase_sf"/>
</dbReference>
<name>A0ABP1WMK7_9FIRM</name>